<gene>
    <name evidence="1" type="ORF">Q3M24_15835</name>
</gene>
<reference evidence="1" key="2">
    <citation type="submission" date="2024-06" db="EMBL/GenBank/DDBJ databases">
        <authorList>
            <person name="Plum-Jensen L.E."/>
            <person name="Schramm A."/>
            <person name="Marshall I.P.G."/>
        </authorList>
    </citation>
    <scope>NUCLEOTIDE SEQUENCE</scope>
    <source>
        <strain evidence="1">Rat1</strain>
    </source>
</reference>
<protein>
    <submittedName>
        <fullName evidence="1">Uncharacterized protein</fullName>
    </submittedName>
</protein>
<sequence length="111" mass="12443">MSFECRSIEDLDAAQVEHDCCEAMNENIDKMITDRVVFTKKPIQGKGKVGYWSIKSSCGLGVGVKGVGKCSWLEVRYVKRCVIKNVPGIIKMPTIMQNTTINKQSKRTKKS</sequence>
<dbReference type="KEGG" id="eaj:Q3M24_15835"/>
<proteinExistence type="predicted"/>
<name>A0AAU8LSG7_9BACT</name>
<reference evidence="1" key="1">
    <citation type="journal article" date="2024" name="Syst. Appl. Microbiol.">
        <title>First single-strain enrichments of Electrothrix cable bacteria, description of E. aestuarii sp. nov. and E. rattekaaiensis sp. nov., and proposal of a cable bacteria taxonomy following the rules of the SeqCode.</title>
        <authorList>
            <person name="Plum-Jensen L.E."/>
            <person name="Schramm A."/>
            <person name="Marshall I.P.G."/>
        </authorList>
    </citation>
    <scope>NUCLEOTIDE SEQUENCE</scope>
    <source>
        <strain evidence="1">Rat1</strain>
    </source>
</reference>
<dbReference type="AlphaFoldDB" id="A0AAU8LSG7"/>
<dbReference type="EMBL" id="CP159373">
    <property type="protein sequence ID" value="XCN71770.1"/>
    <property type="molecule type" value="Genomic_DNA"/>
</dbReference>
<organism evidence="1">
    <name type="scientific">Candidatus Electrothrix aestuarii</name>
    <dbReference type="NCBI Taxonomy" id="3062594"/>
    <lineage>
        <taxon>Bacteria</taxon>
        <taxon>Pseudomonadati</taxon>
        <taxon>Thermodesulfobacteriota</taxon>
        <taxon>Desulfobulbia</taxon>
        <taxon>Desulfobulbales</taxon>
        <taxon>Desulfobulbaceae</taxon>
        <taxon>Candidatus Electrothrix</taxon>
    </lineage>
</organism>
<accession>A0AAU8LSG7</accession>
<evidence type="ECO:0000313" key="1">
    <source>
        <dbReference type="EMBL" id="XCN71770.1"/>
    </source>
</evidence>